<name>A0A0G3XKN5_9SPHN</name>
<dbReference type="KEGG" id="cna:AB433_16195"/>
<dbReference type="STRING" id="1348774.AB433_16195"/>
<reference evidence="1 2" key="1">
    <citation type="submission" date="2015-06" db="EMBL/GenBank/DDBJ databases">
        <authorList>
            <person name="Zeng Y."/>
            <person name="Huang Y."/>
        </authorList>
    </citation>
    <scope>NUCLEOTIDE SEQUENCE [LARGE SCALE GENOMIC DNA]</scope>
    <source>
        <strain evidence="1 2">PQ-2</strain>
    </source>
</reference>
<evidence type="ECO:0000313" key="1">
    <source>
        <dbReference type="EMBL" id="AKM11161.1"/>
    </source>
</evidence>
<dbReference type="Gene3D" id="1.10.10.10">
    <property type="entry name" value="Winged helix-like DNA-binding domain superfamily/Winged helix DNA-binding domain"/>
    <property type="match status" value="1"/>
</dbReference>
<gene>
    <name evidence="1" type="ORF">AB433_16195</name>
</gene>
<dbReference type="Pfam" id="PF06627">
    <property type="entry name" value="DUF1153"/>
    <property type="match status" value="1"/>
</dbReference>
<proteinExistence type="predicted"/>
<dbReference type="AlphaFoldDB" id="A0A0G3XKN5"/>
<protein>
    <submittedName>
        <fullName evidence="1">Uncharacterized protein</fullName>
    </submittedName>
</protein>
<dbReference type="RefSeq" id="WP_047822464.1">
    <property type="nucleotide sequence ID" value="NZ_CP011770.1"/>
</dbReference>
<dbReference type="SUPFAM" id="SSF48295">
    <property type="entry name" value="TrpR-like"/>
    <property type="match status" value="1"/>
</dbReference>
<sequence length="99" mass="11418">MIENQDIKPAMVIGPLGEPLTLDDLPPASTRRWVVRRKAEVVAAVNGGLLTIDDACKRYDLTLEEFASWQRAVERSGMKGLRVTRIQHYRDLYERQMKY</sequence>
<dbReference type="InterPro" id="IPR036388">
    <property type="entry name" value="WH-like_DNA-bd_sf"/>
</dbReference>
<dbReference type="OrthoDB" id="9796775at2"/>
<keyword evidence="2" id="KW-1185">Reference proteome</keyword>
<evidence type="ECO:0000313" key="2">
    <source>
        <dbReference type="Proteomes" id="UP000035287"/>
    </source>
</evidence>
<organism evidence="1 2">
    <name type="scientific">Croceicoccus naphthovorans</name>
    <dbReference type="NCBI Taxonomy" id="1348774"/>
    <lineage>
        <taxon>Bacteria</taxon>
        <taxon>Pseudomonadati</taxon>
        <taxon>Pseudomonadota</taxon>
        <taxon>Alphaproteobacteria</taxon>
        <taxon>Sphingomonadales</taxon>
        <taxon>Erythrobacteraceae</taxon>
        <taxon>Croceicoccus</taxon>
    </lineage>
</organism>
<accession>A0A0G3XKN5</accession>
<dbReference type="PATRIC" id="fig|1348774.3.peg.3400"/>
<dbReference type="Proteomes" id="UP000035287">
    <property type="component" value="Chromosome"/>
</dbReference>
<dbReference type="InterPro" id="IPR009534">
    <property type="entry name" value="DUF1153"/>
</dbReference>
<dbReference type="InterPro" id="IPR010921">
    <property type="entry name" value="Trp_repressor/repl_initiator"/>
</dbReference>
<dbReference type="EMBL" id="CP011770">
    <property type="protein sequence ID" value="AKM11161.1"/>
    <property type="molecule type" value="Genomic_DNA"/>
</dbReference>
<dbReference type="GO" id="GO:0043565">
    <property type="term" value="F:sequence-specific DNA binding"/>
    <property type="evidence" value="ECO:0007669"/>
    <property type="project" value="InterPro"/>
</dbReference>